<dbReference type="EMBL" id="LIAE01010651">
    <property type="protein sequence ID" value="PAV57230.1"/>
    <property type="molecule type" value="Genomic_DNA"/>
</dbReference>
<feature type="transmembrane region" description="Helical" evidence="1">
    <location>
        <begin position="387"/>
        <end position="409"/>
    </location>
</feature>
<name>A0A2A2J636_9BILA</name>
<dbReference type="AlphaFoldDB" id="A0A2A2J636"/>
<keyword evidence="1" id="KW-1133">Transmembrane helix</keyword>
<reference evidence="2 3" key="1">
    <citation type="journal article" date="2017" name="Curr. Biol.">
        <title>Genome architecture and evolution of a unichromosomal asexual nematode.</title>
        <authorList>
            <person name="Fradin H."/>
            <person name="Zegar C."/>
            <person name="Gutwein M."/>
            <person name="Lucas J."/>
            <person name="Kovtun M."/>
            <person name="Corcoran D."/>
            <person name="Baugh L.R."/>
            <person name="Kiontke K."/>
            <person name="Gunsalus K."/>
            <person name="Fitch D.H."/>
            <person name="Piano F."/>
        </authorList>
    </citation>
    <scope>NUCLEOTIDE SEQUENCE [LARGE SCALE GENOMIC DNA]</scope>
    <source>
        <strain evidence="2">PF1309</strain>
    </source>
</reference>
<evidence type="ECO:0000313" key="2">
    <source>
        <dbReference type="EMBL" id="PAV57230.1"/>
    </source>
</evidence>
<gene>
    <name evidence="2" type="ORF">WR25_11471</name>
</gene>
<dbReference type="OrthoDB" id="5785107at2759"/>
<protein>
    <submittedName>
        <fullName evidence="2">Uncharacterized protein</fullName>
    </submittedName>
</protein>
<organism evidence="2 3">
    <name type="scientific">Diploscapter pachys</name>
    <dbReference type="NCBI Taxonomy" id="2018661"/>
    <lineage>
        <taxon>Eukaryota</taxon>
        <taxon>Metazoa</taxon>
        <taxon>Ecdysozoa</taxon>
        <taxon>Nematoda</taxon>
        <taxon>Chromadorea</taxon>
        <taxon>Rhabditida</taxon>
        <taxon>Rhabditina</taxon>
        <taxon>Rhabditomorpha</taxon>
        <taxon>Rhabditoidea</taxon>
        <taxon>Rhabditidae</taxon>
        <taxon>Diploscapter</taxon>
    </lineage>
</organism>
<sequence>MNGETLEDIEIFNNTQFSLCKLGCQSPSFHELLIPAFKRGQKLYEKVIQSNADSSQDSKCHSPTASIVCLRRQSPSTVSLRLSLSPPSPSTSVLAAHFVEVFSSSQLLAHHWVYSQYADIVLNATQQVLEAGQLQISVSSFCETGTTGKIAKSDWVDIDKALKEKLKLEPKIARMIWKDDKAAALVELRPAKGFLPFCDYQLQYDKGDVTSKAFNFSIDKTGLLLISNLAFTSSYSMQLTSLPFHSNETFLVETPKCLDLVDDLSFCAPPPVKEIYWKIDEKNHELNVQWKYEIGNKKRGPESFINFDISVKHFESEDASVECQNVEKQRKIVAEVHRFITFYLGNLNCQYEISIFAVDDRNRRSEPFTAIASKEEKQMSLLLRGQVTLLLFAILLTATGSIIVGYITFRHKRKGSVYDGIKKKTPKQLRNYLPTDCDNIRVTRMTQMSKTPSTIASSDYSNTTRSSIIAVPYTATATRQTLTLPRCQRKCSLDDGQYETIENYETNGQATTVSNMSLQFICGIEHPAARHCLTKFKKVSSPHLKCSLSLVGFQSSHFTAIHVVNGLLYEPCRGGSLTAFLHDISILYRHSGHSSSSSGCTGSDTSM</sequence>
<proteinExistence type="predicted"/>
<dbReference type="Proteomes" id="UP000218231">
    <property type="component" value="Unassembled WGS sequence"/>
</dbReference>
<accession>A0A2A2J636</accession>
<dbReference type="STRING" id="2018661.A0A2A2J636"/>
<evidence type="ECO:0000313" key="3">
    <source>
        <dbReference type="Proteomes" id="UP000218231"/>
    </source>
</evidence>
<keyword evidence="3" id="KW-1185">Reference proteome</keyword>
<evidence type="ECO:0000256" key="1">
    <source>
        <dbReference type="SAM" id="Phobius"/>
    </source>
</evidence>
<comment type="caution">
    <text evidence="2">The sequence shown here is derived from an EMBL/GenBank/DDBJ whole genome shotgun (WGS) entry which is preliminary data.</text>
</comment>
<keyword evidence="1" id="KW-0812">Transmembrane</keyword>
<keyword evidence="1" id="KW-0472">Membrane</keyword>